<dbReference type="EMBL" id="WHYR01000016">
    <property type="protein sequence ID" value="MQL52106.1"/>
    <property type="molecule type" value="Genomic_DNA"/>
</dbReference>
<reference evidence="1 2" key="1">
    <citation type="submission" date="2019-10" db="EMBL/GenBank/DDBJ databases">
        <title>Comparative genomics of sulfur disproportionating microorganisms.</title>
        <authorList>
            <person name="Ward L.M."/>
            <person name="Bertran E."/>
            <person name="Johnston D."/>
        </authorList>
    </citation>
    <scope>NUCLEOTIDE SEQUENCE [LARGE SCALE GENOMIC DNA]</scope>
    <source>
        <strain evidence="1 2">DSM 14055</strain>
    </source>
</reference>
<dbReference type="Proteomes" id="UP000441717">
    <property type="component" value="Unassembled WGS sequence"/>
</dbReference>
<protein>
    <submittedName>
        <fullName evidence="1">SpoIIIAH-like family protein</fullName>
    </submittedName>
</protein>
<keyword evidence="2" id="KW-1185">Reference proteome</keyword>
<dbReference type="Pfam" id="PF12685">
    <property type="entry name" value="SpoIIIAH"/>
    <property type="match status" value="1"/>
</dbReference>
<name>A0A6N7IPX8_9FIRM</name>
<sequence length="192" mass="20911">MYYILIRKRFVLAAFLGLLGLALLVMGWRGVPGQTVKKEAGIPASAPATGKVEMGGTGTAGTALDLSRKSLESSKEGSAFFVEYRLDRERTRGQQVELLREIVNSPSTAAETRRKAQEKLLTISQNMAREMEVENLIRARGFQDAAVCLDEKGATVVVLAPRISKEEAARINELVSRGTGVDARNVVIIPRP</sequence>
<dbReference type="AlphaFoldDB" id="A0A6N7IPX8"/>
<gene>
    <name evidence="1" type="ORF">GFC01_07445</name>
</gene>
<dbReference type="InterPro" id="IPR024232">
    <property type="entry name" value="SpoIIIAH"/>
</dbReference>
<accession>A0A6N7IPX8</accession>
<organism evidence="1 2">
    <name type="scientific">Desulfofundulus thermobenzoicus</name>
    <dbReference type="NCBI Taxonomy" id="29376"/>
    <lineage>
        <taxon>Bacteria</taxon>
        <taxon>Bacillati</taxon>
        <taxon>Bacillota</taxon>
        <taxon>Clostridia</taxon>
        <taxon>Eubacteriales</taxon>
        <taxon>Peptococcaceae</taxon>
        <taxon>Desulfofundulus</taxon>
    </lineage>
</organism>
<dbReference type="InterPro" id="IPR038503">
    <property type="entry name" value="SpoIIIAH_sf"/>
</dbReference>
<dbReference type="OrthoDB" id="1680784at2"/>
<evidence type="ECO:0000313" key="1">
    <source>
        <dbReference type="EMBL" id="MQL52106.1"/>
    </source>
</evidence>
<dbReference type="Gene3D" id="1.10.287.4300">
    <property type="entry name" value="Stage III sporulation protein AH-like"/>
    <property type="match status" value="1"/>
</dbReference>
<proteinExistence type="predicted"/>
<comment type="caution">
    <text evidence="1">The sequence shown here is derived from an EMBL/GenBank/DDBJ whole genome shotgun (WGS) entry which is preliminary data.</text>
</comment>
<evidence type="ECO:0000313" key="2">
    <source>
        <dbReference type="Proteomes" id="UP000441717"/>
    </source>
</evidence>
<dbReference type="RefSeq" id="WP_152946031.1">
    <property type="nucleotide sequence ID" value="NZ_WHYR01000016.1"/>
</dbReference>